<sequence>MAMATFEQLMKMIKEHGFSPAQMLRKLMNYVEYFCSLKK</sequence>
<dbReference type="Proteomes" id="UP000187203">
    <property type="component" value="Unassembled WGS sequence"/>
</dbReference>
<protein>
    <submittedName>
        <fullName evidence="1">Linalool synthase</fullName>
    </submittedName>
</protein>
<evidence type="ECO:0000313" key="2">
    <source>
        <dbReference type="Proteomes" id="UP000187203"/>
    </source>
</evidence>
<evidence type="ECO:0000313" key="1">
    <source>
        <dbReference type="EMBL" id="OMO77725.1"/>
    </source>
</evidence>
<organism evidence="1 2">
    <name type="scientific">Corchorus olitorius</name>
    <dbReference type="NCBI Taxonomy" id="93759"/>
    <lineage>
        <taxon>Eukaryota</taxon>
        <taxon>Viridiplantae</taxon>
        <taxon>Streptophyta</taxon>
        <taxon>Embryophyta</taxon>
        <taxon>Tracheophyta</taxon>
        <taxon>Spermatophyta</taxon>
        <taxon>Magnoliopsida</taxon>
        <taxon>eudicotyledons</taxon>
        <taxon>Gunneridae</taxon>
        <taxon>Pentapetalae</taxon>
        <taxon>rosids</taxon>
        <taxon>malvids</taxon>
        <taxon>Malvales</taxon>
        <taxon>Malvaceae</taxon>
        <taxon>Grewioideae</taxon>
        <taxon>Apeibeae</taxon>
        <taxon>Corchorus</taxon>
    </lineage>
</organism>
<dbReference type="AlphaFoldDB" id="A0A1R3I545"/>
<reference evidence="2" key="1">
    <citation type="submission" date="2013-09" db="EMBL/GenBank/DDBJ databases">
        <title>Corchorus olitorius genome sequencing.</title>
        <authorList>
            <person name="Alam M."/>
            <person name="Haque M.S."/>
            <person name="Islam M.S."/>
            <person name="Emdad E.M."/>
            <person name="Islam M.M."/>
            <person name="Ahmed B."/>
            <person name="Halim A."/>
            <person name="Hossen Q.M.M."/>
            <person name="Hossain M.Z."/>
            <person name="Ahmed R."/>
            <person name="Khan M.M."/>
            <person name="Islam R."/>
            <person name="Rashid M.M."/>
            <person name="Khan S.A."/>
            <person name="Rahman M.S."/>
            <person name="Alam M."/>
            <person name="Yahiya A.S."/>
            <person name="Khan M.S."/>
            <person name="Azam M.S."/>
            <person name="Haque T."/>
            <person name="Lashkar M.Z.H."/>
            <person name="Akhand A.I."/>
            <person name="Morshed G."/>
            <person name="Roy S."/>
            <person name="Uddin K.S."/>
            <person name="Rabeya T."/>
            <person name="Hossain A.S."/>
            <person name="Chowdhury A."/>
            <person name="Snigdha A.R."/>
            <person name="Mortoza M.S."/>
            <person name="Matin S.A."/>
            <person name="Hoque S.M.E."/>
            <person name="Islam M.K."/>
            <person name="Roy D.K."/>
            <person name="Haider R."/>
            <person name="Moosa M.M."/>
            <person name="Elias S.M."/>
            <person name="Hasan A.M."/>
            <person name="Jahan S."/>
            <person name="Shafiuddin M."/>
            <person name="Mahmood N."/>
            <person name="Shommy N.S."/>
        </authorList>
    </citation>
    <scope>NUCLEOTIDE SEQUENCE [LARGE SCALE GENOMIC DNA]</scope>
    <source>
        <strain evidence="2">cv. O-4</strain>
    </source>
</reference>
<dbReference type="EMBL" id="AWUE01018901">
    <property type="protein sequence ID" value="OMO77725.1"/>
    <property type="molecule type" value="Genomic_DNA"/>
</dbReference>
<gene>
    <name evidence="1" type="ORF">COLO4_25032</name>
</gene>
<proteinExistence type="predicted"/>
<comment type="caution">
    <text evidence="1">The sequence shown here is derived from an EMBL/GenBank/DDBJ whole genome shotgun (WGS) entry which is preliminary data.</text>
</comment>
<keyword evidence="2" id="KW-1185">Reference proteome</keyword>
<accession>A0A1R3I545</accession>
<name>A0A1R3I545_9ROSI</name>